<feature type="coiled-coil region" evidence="1">
    <location>
        <begin position="208"/>
        <end position="235"/>
    </location>
</feature>
<evidence type="ECO:0000256" key="1">
    <source>
        <dbReference type="SAM" id="Coils"/>
    </source>
</evidence>
<feature type="coiled-coil region" evidence="1">
    <location>
        <begin position="88"/>
        <end position="182"/>
    </location>
</feature>
<dbReference type="AlphaFoldDB" id="A0AAW1TU16"/>
<gene>
    <name evidence="2" type="ORF">WA026_012972</name>
</gene>
<comment type="caution">
    <text evidence="2">The sequence shown here is derived from an EMBL/GenBank/DDBJ whole genome shotgun (WGS) entry which is preliminary data.</text>
</comment>
<proteinExistence type="predicted"/>
<dbReference type="EMBL" id="JARQZJ010000006">
    <property type="protein sequence ID" value="KAK9871592.1"/>
    <property type="molecule type" value="Genomic_DNA"/>
</dbReference>
<keyword evidence="1" id="KW-0175">Coiled coil</keyword>
<protein>
    <submittedName>
        <fullName evidence="2">Uncharacterized protein</fullName>
    </submittedName>
</protein>
<evidence type="ECO:0000313" key="3">
    <source>
        <dbReference type="Proteomes" id="UP001431783"/>
    </source>
</evidence>
<name>A0AAW1TU16_9CUCU</name>
<sequence length="235" mass="27734">MDNSVKNEFLTMDEVEEALNQIDLKFTKYQSPHDHNALNENLFALIQDFDSLGLPEIDPSLPAEEIHKRVVKNSHLLVEMYRRSLNQLNENELNCNAKNTKNADLQKKLYQIYASCEKLEHKNKSLEIVIRKLKNENTVMKDTLITQKSEMQKVKLYYSSKQNELQHSIRKLEKNNQDLKDMFGQDVSKYLSKDEIVANYVKKCKLNEEIYKTTIKELQQKNDNLMRELIRLSEH</sequence>
<organism evidence="2 3">
    <name type="scientific">Henosepilachna vigintioctopunctata</name>
    <dbReference type="NCBI Taxonomy" id="420089"/>
    <lineage>
        <taxon>Eukaryota</taxon>
        <taxon>Metazoa</taxon>
        <taxon>Ecdysozoa</taxon>
        <taxon>Arthropoda</taxon>
        <taxon>Hexapoda</taxon>
        <taxon>Insecta</taxon>
        <taxon>Pterygota</taxon>
        <taxon>Neoptera</taxon>
        <taxon>Endopterygota</taxon>
        <taxon>Coleoptera</taxon>
        <taxon>Polyphaga</taxon>
        <taxon>Cucujiformia</taxon>
        <taxon>Coccinelloidea</taxon>
        <taxon>Coccinellidae</taxon>
        <taxon>Epilachninae</taxon>
        <taxon>Epilachnini</taxon>
        <taxon>Henosepilachna</taxon>
    </lineage>
</organism>
<evidence type="ECO:0000313" key="2">
    <source>
        <dbReference type="EMBL" id="KAK9871592.1"/>
    </source>
</evidence>
<accession>A0AAW1TU16</accession>
<keyword evidence="3" id="KW-1185">Reference proteome</keyword>
<dbReference type="Proteomes" id="UP001431783">
    <property type="component" value="Unassembled WGS sequence"/>
</dbReference>
<reference evidence="2 3" key="1">
    <citation type="submission" date="2023-03" db="EMBL/GenBank/DDBJ databases">
        <title>Genome insight into feeding habits of ladybird beetles.</title>
        <authorList>
            <person name="Li H.-S."/>
            <person name="Huang Y.-H."/>
            <person name="Pang H."/>
        </authorList>
    </citation>
    <scope>NUCLEOTIDE SEQUENCE [LARGE SCALE GENOMIC DNA]</scope>
    <source>
        <strain evidence="2">SYSU_2023b</strain>
        <tissue evidence="2">Whole body</tissue>
    </source>
</reference>